<dbReference type="RefSeq" id="WP_012827326.1">
    <property type="nucleotide sequence ID" value="NC_013440.1"/>
</dbReference>
<dbReference type="Proteomes" id="UP000001880">
    <property type="component" value="Chromosome"/>
</dbReference>
<reference evidence="1 2" key="1">
    <citation type="journal article" date="2010" name="Stand. Genomic Sci.">
        <title>Complete genome sequence of Haliangium ochraceum type strain (SMP-2).</title>
        <authorList>
            <consortium name="US DOE Joint Genome Institute (JGI-PGF)"/>
            <person name="Ivanova N."/>
            <person name="Daum C."/>
            <person name="Lang E."/>
            <person name="Abt B."/>
            <person name="Kopitz M."/>
            <person name="Saunders E."/>
            <person name="Lapidus A."/>
            <person name="Lucas S."/>
            <person name="Glavina Del Rio T."/>
            <person name="Nolan M."/>
            <person name="Tice H."/>
            <person name="Copeland A."/>
            <person name="Cheng J.F."/>
            <person name="Chen F."/>
            <person name="Bruce D."/>
            <person name="Goodwin L."/>
            <person name="Pitluck S."/>
            <person name="Mavromatis K."/>
            <person name="Pati A."/>
            <person name="Mikhailova N."/>
            <person name="Chen A."/>
            <person name="Palaniappan K."/>
            <person name="Land M."/>
            <person name="Hauser L."/>
            <person name="Chang Y.J."/>
            <person name="Jeffries C.D."/>
            <person name="Detter J.C."/>
            <person name="Brettin T."/>
            <person name="Rohde M."/>
            <person name="Goker M."/>
            <person name="Bristow J."/>
            <person name="Markowitz V."/>
            <person name="Eisen J.A."/>
            <person name="Hugenholtz P."/>
            <person name="Kyrpides N.C."/>
            <person name="Klenk H.P."/>
        </authorList>
    </citation>
    <scope>NUCLEOTIDE SEQUENCE [LARGE SCALE GENOMIC DNA]</scope>
    <source>
        <strain evidence="2">DSM 14365 / CIP 107738 / JCM 11303 / AJ 13395 / SMP-2</strain>
    </source>
</reference>
<keyword evidence="2" id="KW-1185">Reference proteome</keyword>
<name>D0LGZ6_HALO1</name>
<dbReference type="HOGENOM" id="CLU_929897_0_0_7"/>
<accession>D0LGZ6</accession>
<evidence type="ECO:0000313" key="1">
    <source>
        <dbReference type="EMBL" id="ACY14718.1"/>
    </source>
</evidence>
<sequence>MGRSAFDIGFWTVQGSAGAAWQRRARRHRRAGAGAHAIRAGAIFGALFALGGAGCDADSDGRPAGCDPLAEDACARAEKCSLRIESEDPFTATLACVPEGNVLTGGLCGFLEPGDNGFDDCARGDFCLDARCAAICDFAAAGCAAEHACVGYAGIFEEQGLGVCTPLCAPTAAPEEACADGRGCYLTLSSGRASCHAPGVLAQGEICEYIDACAPGLGCVLLDDSGTASVCAAFCDPASGVVAGGGTCADALGGAAEAPRCVSVRDFYSDTPAVPADVGMCLDCAAYPAQGGCDASVRR</sequence>
<protein>
    <submittedName>
        <fullName evidence="1">Uncharacterized protein</fullName>
    </submittedName>
</protein>
<dbReference type="STRING" id="502025.Hoch_2173"/>
<organism evidence="1 2">
    <name type="scientific">Haliangium ochraceum (strain DSM 14365 / JCM 11303 / SMP-2)</name>
    <dbReference type="NCBI Taxonomy" id="502025"/>
    <lineage>
        <taxon>Bacteria</taxon>
        <taxon>Pseudomonadati</taxon>
        <taxon>Myxococcota</taxon>
        <taxon>Polyangia</taxon>
        <taxon>Haliangiales</taxon>
        <taxon>Kofleriaceae</taxon>
        <taxon>Haliangium</taxon>
    </lineage>
</organism>
<dbReference type="AlphaFoldDB" id="D0LGZ6"/>
<evidence type="ECO:0000313" key="2">
    <source>
        <dbReference type="Proteomes" id="UP000001880"/>
    </source>
</evidence>
<dbReference type="KEGG" id="hoh:Hoch_2173"/>
<gene>
    <name evidence="1" type="ordered locus">Hoch_2173</name>
</gene>
<dbReference type="EMBL" id="CP001804">
    <property type="protein sequence ID" value="ACY14718.1"/>
    <property type="molecule type" value="Genomic_DNA"/>
</dbReference>
<proteinExistence type="predicted"/>